<comment type="caution">
    <text evidence="2">The sequence shown here is derived from an EMBL/GenBank/DDBJ whole genome shotgun (WGS) entry which is preliminary data.</text>
</comment>
<dbReference type="Gene3D" id="3.40.50.720">
    <property type="entry name" value="NAD(P)-binding Rossmann-like Domain"/>
    <property type="match status" value="1"/>
</dbReference>
<dbReference type="InterPro" id="IPR003821">
    <property type="entry name" value="DXP_reductoisomerase"/>
</dbReference>
<gene>
    <name evidence="2" type="ORF">EIG99_14295</name>
</gene>
<dbReference type="EMBL" id="RQTE01000612">
    <property type="protein sequence ID" value="RZH98473.1"/>
    <property type="molecule type" value="Genomic_DNA"/>
</dbReference>
<dbReference type="Pfam" id="PF02670">
    <property type="entry name" value="DXP_reductoisom"/>
    <property type="match status" value="1"/>
</dbReference>
<keyword evidence="2" id="KW-0413">Isomerase</keyword>
<evidence type="ECO:0000313" key="2">
    <source>
        <dbReference type="EMBL" id="RZH98473.1"/>
    </source>
</evidence>
<organism evidence="2 3">
    <name type="scientific">Staphylococcus condimenti</name>
    <dbReference type="NCBI Taxonomy" id="70255"/>
    <lineage>
        <taxon>Bacteria</taxon>
        <taxon>Bacillati</taxon>
        <taxon>Bacillota</taxon>
        <taxon>Bacilli</taxon>
        <taxon>Bacillales</taxon>
        <taxon>Staphylococcaceae</taxon>
        <taxon>Staphylococcus</taxon>
    </lineage>
</organism>
<feature type="domain" description="1-deoxy-D-xylulose 5-phosphate reductoisomerase N-terminal" evidence="1">
    <location>
        <begin position="15"/>
        <end position="78"/>
    </location>
</feature>
<dbReference type="AlphaFoldDB" id="A0A4Q7CKP3"/>
<feature type="non-terminal residue" evidence="2">
    <location>
        <position position="83"/>
    </location>
</feature>
<dbReference type="GO" id="GO:0016853">
    <property type="term" value="F:isomerase activity"/>
    <property type="evidence" value="ECO:0007669"/>
    <property type="project" value="UniProtKB-KW"/>
</dbReference>
<dbReference type="GO" id="GO:0070402">
    <property type="term" value="F:NADPH binding"/>
    <property type="evidence" value="ECO:0007669"/>
    <property type="project" value="InterPro"/>
</dbReference>
<sequence>MSNSTDGRADGRLRVVVLGSTGSIGTQALQVIADNPDRFAVVGLAAGGAHLDTLLRQRAQTGVTNIAVADEHAAQRVGDIPYH</sequence>
<accession>A0A4Q7CKP3</accession>
<evidence type="ECO:0000313" key="3">
    <source>
        <dbReference type="Proteomes" id="UP000293854"/>
    </source>
</evidence>
<dbReference type="GO" id="GO:0030604">
    <property type="term" value="F:1-deoxy-D-xylulose-5-phosphate reductoisomerase activity"/>
    <property type="evidence" value="ECO:0007669"/>
    <property type="project" value="InterPro"/>
</dbReference>
<proteinExistence type="predicted"/>
<dbReference type="PANTHER" id="PTHR30525:SF0">
    <property type="entry name" value="1-DEOXY-D-XYLULOSE 5-PHOSPHATE REDUCTOISOMERASE, CHLOROPLASTIC"/>
    <property type="match status" value="1"/>
</dbReference>
<dbReference type="InterPro" id="IPR036291">
    <property type="entry name" value="NAD(P)-bd_dom_sf"/>
</dbReference>
<dbReference type="PANTHER" id="PTHR30525">
    <property type="entry name" value="1-DEOXY-D-XYLULOSE 5-PHOSPHATE REDUCTOISOMERASE"/>
    <property type="match status" value="1"/>
</dbReference>
<dbReference type="SUPFAM" id="SSF51735">
    <property type="entry name" value="NAD(P)-binding Rossmann-fold domains"/>
    <property type="match status" value="1"/>
</dbReference>
<dbReference type="GO" id="GO:0030145">
    <property type="term" value="F:manganese ion binding"/>
    <property type="evidence" value="ECO:0007669"/>
    <property type="project" value="TreeGrafter"/>
</dbReference>
<dbReference type="Proteomes" id="UP000293854">
    <property type="component" value="Unassembled WGS sequence"/>
</dbReference>
<name>A0A4Q7CKP3_9STAP</name>
<reference evidence="2 3" key="1">
    <citation type="submission" date="2018-11" db="EMBL/GenBank/DDBJ databases">
        <title>Genomic profiling of Staphylococcus species from a Poultry farm system in KwaZulu-Natal, South Africa.</title>
        <authorList>
            <person name="Amoako D.G."/>
            <person name="Somboro A.M."/>
            <person name="Abia A.L.K."/>
            <person name="Bester L.A."/>
            <person name="Essack S.Y."/>
        </authorList>
    </citation>
    <scope>NUCLEOTIDE SEQUENCE [LARGE SCALE GENOMIC DNA]</scope>
    <source>
        <strain evidence="2 3">SA11</strain>
    </source>
</reference>
<evidence type="ECO:0000259" key="1">
    <source>
        <dbReference type="Pfam" id="PF02670"/>
    </source>
</evidence>
<dbReference type="GO" id="GO:0051484">
    <property type="term" value="P:isopentenyl diphosphate biosynthetic process, methylerythritol 4-phosphate pathway involved in terpenoid biosynthetic process"/>
    <property type="evidence" value="ECO:0007669"/>
    <property type="project" value="TreeGrafter"/>
</dbReference>
<dbReference type="InterPro" id="IPR013512">
    <property type="entry name" value="DXP_reductoisomerase_N"/>
</dbReference>
<protein>
    <submittedName>
        <fullName evidence="2">1-deoxy-D-xylulose-5-phosphate reductoisomerase</fullName>
    </submittedName>
</protein>